<dbReference type="Pfam" id="PF14291">
    <property type="entry name" value="DUF4371"/>
    <property type="match status" value="1"/>
</dbReference>
<reference evidence="2" key="1">
    <citation type="submission" date="2021-09" db="EMBL/GenBank/DDBJ databases">
        <title>The genome of Mauremys mutica provides insights into the evolution of semi-aquatic lifestyle.</title>
        <authorList>
            <person name="Gong S."/>
            <person name="Gao Y."/>
        </authorList>
    </citation>
    <scope>NUCLEOTIDE SEQUENCE</scope>
    <source>
        <strain evidence="2">MM-2020</strain>
        <tissue evidence="2">Muscle</tissue>
    </source>
</reference>
<protein>
    <recommendedName>
        <fullName evidence="1">DUF4371 domain-containing protein</fullName>
    </recommendedName>
</protein>
<comment type="caution">
    <text evidence="2">The sequence shown here is derived from an EMBL/GenBank/DDBJ whole genome shotgun (WGS) entry which is preliminary data.</text>
</comment>
<evidence type="ECO:0000259" key="1">
    <source>
        <dbReference type="Pfam" id="PF14291"/>
    </source>
</evidence>
<feature type="domain" description="DUF4371" evidence="1">
    <location>
        <begin position="14"/>
        <end position="120"/>
    </location>
</feature>
<sequence>EEEWCHNRSVMERLVDTVLCLTKGGRPFRGHHEKADHFEEGLFLNLVNMLQKYDPVMAKHVQQSPQNSTYLSNRIQNDLIVALHNIVQQKIVSSLNGKMVSIIADDTTDCGHYEQMSIVKEHFMHHTEEIPAGKQPPPEAVIIHYLHQPIPRGWSTWQAREGRHMKSGGSKNLY</sequence>
<evidence type="ECO:0000313" key="2">
    <source>
        <dbReference type="EMBL" id="KAH1167535.1"/>
    </source>
</evidence>
<dbReference type="AlphaFoldDB" id="A0A9D4AT54"/>
<proteinExistence type="predicted"/>
<name>A0A9D4AT54_9SAUR</name>
<gene>
    <name evidence="2" type="ORF">KIL84_003018</name>
</gene>
<dbReference type="InterPro" id="IPR025398">
    <property type="entry name" value="DUF4371"/>
</dbReference>
<dbReference type="EMBL" id="JAHDVG010000486">
    <property type="protein sequence ID" value="KAH1167535.1"/>
    <property type="molecule type" value="Genomic_DNA"/>
</dbReference>
<dbReference type="Proteomes" id="UP000827986">
    <property type="component" value="Unassembled WGS sequence"/>
</dbReference>
<organism evidence="2 3">
    <name type="scientific">Mauremys mutica</name>
    <name type="common">yellowpond turtle</name>
    <dbReference type="NCBI Taxonomy" id="74926"/>
    <lineage>
        <taxon>Eukaryota</taxon>
        <taxon>Metazoa</taxon>
        <taxon>Chordata</taxon>
        <taxon>Craniata</taxon>
        <taxon>Vertebrata</taxon>
        <taxon>Euteleostomi</taxon>
        <taxon>Archelosauria</taxon>
        <taxon>Testudinata</taxon>
        <taxon>Testudines</taxon>
        <taxon>Cryptodira</taxon>
        <taxon>Durocryptodira</taxon>
        <taxon>Testudinoidea</taxon>
        <taxon>Geoemydidae</taxon>
        <taxon>Geoemydinae</taxon>
        <taxon>Mauremys</taxon>
    </lineage>
</organism>
<feature type="non-terminal residue" evidence="2">
    <location>
        <position position="1"/>
    </location>
</feature>
<accession>A0A9D4AT54</accession>
<keyword evidence="3" id="KW-1185">Reference proteome</keyword>
<dbReference type="PANTHER" id="PTHR45749:SF21">
    <property type="entry name" value="DUF4371 DOMAIN-CONTAINING PROTEIN"/>
    <property type="match status" value="1"/>
</dbReference>
<dbReference type="PANTHER" id="PTHR45749">
    <property type="match status" value="1"/>
</dbReference>
<evidence type="ECO:0000313" key="3">
    <source>
        <dbReference type="Proteomes" id="UP000827986"/>
    </source>
</evidence>